<name>A0A0S3RDI3_PHAAN</name>
<accession>A0A0S3RDI3</accession>
<reference evidence="2 3" key="1">
    <citation type="journal article" date="2015" name="Sci. Rep.">
        <title>The power of single molecule real-time sequencing technology in the de novo assembly of a eukaryotic genome.</title>
        <authorList>
            <person name="Sakai H."/>
            <person name="Naito K."/>
            <person name="Ogiso-Tanaka E."/>
            <person name="Takahashi Y."/>
            <person name="Iseki K."/>
            <person name="Muto C."/>
            <person name="Satou K."/>
            <person name="Teruya K."/>
            <person name="Shiroma A."/>
            <person name="Shimoji M."/>
            <person name="Hirano T."/>
            <person name="Itoh T."/>
            <person name="Kaga A."/>
            <person name="Tomooka N."/>
        </authorList>
    </citation>
    <scope>NUCLEOTIDE SEQUENCE [LARGE SCALE GENOMIC DNA]</scope>
    <source>
        <strain evidence="3">cv. Shumari</strain>
    </source>
</reference>
<proteinExistence type="predicted"/>
<dbReference type="AlphaFoldDB" id="A0A0S3RDI3"/>
<protein>
    <recommendedName>
        <fullName evidence="1">RCD1 WWE domain-containing protein</fullName>
    </recommendedName>
</protein>
<evidence type="ECO:0000313" key="3">
    <source>
        <dbReference type="Proteomes" id="UP000291084"/>
    </source>
</evidence>
<dbReference type="InterPro" id="IPR057823">
    <property type="entry name" value="WWE_RCD1"/>
</dbReference>
<sequence length="99" mass="11135">MRGRNGEWCDLPKDVIALLRKDLEVNKVVVEIELNAQGVSHDKYYDTSTQESAKSPDSYASNDIKLHLEVEINGLDQSRLSECSGESRLNKIQIALVFV</sequence>
<gene>
    <name evidence="2" type="primary">Vigan.02G147300</name>
    <name evidence="2" type="ORF">VIGAN_02147300</name>
</gene>
<dbReference type="Proteomes" id="UP000291084">
    <property type="component" value="Chromosome 2"/>
</dbReference>
<dbReference type="EMBL" id="AP015035">
    <property type="protein sequence ID" value="BAT78747.1"/>
    <property type="molecule type" value="Genomic_DNA"/>
</dbReference>
<dbReference type="Pfam" id="PF23467">
    <property type="entry name" value="WWE_5"/>
    <property type="match status" value="1"/>
</dbReference>
<organism evidence="2 3">
    <name type="scientific">Vigna angularis var. angularis</name>
    <dbReference type="NCBI Taxonomy" id="157739"/>
    <lineage>
        <taxon>Eukaryota</taxon>
        <taxon>Viridiplantae</taxon>
        <taxon>Streptophyta</taxon>
        <taxon>Embryophyta</taxon>
        <taxon>Tracheophyta</taxon>
        <taxon>Spermatophyta</taxon>
        <taxon>Magnoliopsida</taxon>
        <taxon>eudicotyledons</taxon>
        <taxon>Gunneridae</taxon>
        <taxon>Pentapetalae</taxon>
        <taxon>rosids</taxon>
        <taxon>fabids</taxon>
        <taxon>Fabales</taxon>
        <taxon>Fabaceae</taxon>
        <taxon>Papilionoideae</taxon>
        <taxon>50 kb inversion clade</taxon>
        <taxon>NPAAA clade</taxon>
        <taxon>indigoferoid/millettioid clade</taxon>
        <taxon>Phaseoleae</taxon>
        <taxon>Vigna</taxon>
    </lineage>
</organism>
<keyword evidence="3" id="KW-1185">Reference proteome</keyword>
<evidence type="ECO:0000313" key="2">
    <source>
        <dbReference type="EMBL" id="BAT78747.1"/>
    </source>
</evidence>
<evidence type="ECO:0000259" key="1">
    <source>
        <dbReference type="Pfam" id="PF23467"/>
    </source>
</evidence>
<feature type="domain" description="RCD1 WWE" evidence="1">
    <location>
        <begin position="4"/>
        <end position="42"/>
    </location>
</feature>